<dbReference type="Pfam" id="PF25000">
    <property type="entry name" value="DUF7779"/>
    <property type="match status" value="1"/>
</dbReference>
<evidence type="ECO:0008006" key="6">
    <source>
        <dbReference type="Google" id="ProtNLM"/>
    </source>
</evidence>
<dbReference type="PANTHER" id="PTHR35205">
    <property type="entry name" value="NB-ARC AND TPR DOMAIN PROTEIN"/>
    <property type="match status" value="1"/>
</dbReference>
<dbReference type="InterPro" id="IPR019734">
    <property type="entry name" value="TPR_rpt"/>
</dbReference>
<dbReference type="EMBL" id="JAULSR010000004">
    <property type="protein sequence ID" value="KAK0622079.1"/>
    <property type="molecule type" value="Genomic_DNA"/>
</dbReference>
<evidence type="ECO:0000313" key="4">
    <source>
        <dbReference type="EMBL" id="KAK0622079.1"/>
    </source>
</evidence>
<evidence type="ECO:0000259" key="2">
    <source>
        <dbReference type="Pfam" id="PF00931"/>
    </source>
</evidence>
<dbReference type="InterPro" id="IPR011990">
    <property type="entry name" value="TPR-like_helical_dom_sf"/>
</dbReference>
<feature type="domain" description="DUF7779" evidence="3">
    <location>
        <begin position="280"/>
        <end position="368"/>
    </location>
</feature>
<keyword evidence="1" id="KW-0802">TPR repeat</keyword>
<evidence type="ECO:0000313" key="5">
    <source>
        <dbReference type="Proteomes" id="UP001174934"/>
    </source>
</evidence>
<evidence type="ECO:0000259" key="3">
    <source>
        <dbReference type="Pfam" id="PF25000"/>
    </source>
</evidence>
<name>A0AA39WUX5_9PEZI</name>
<dbReference type="PANTHER" id="PTHR35205:SF1">
    <property type="entry name" value="ZU5 DOMAIN-CONTAINING PROTEIN"/>
    <property type="match status" value="1"/>
</dbReference>
<dbReference type="GO" id="GO:0043531">
    <property type="term" value="F:ADP binding"/>
    <property type="evidence" value="ECO:0007669"/>
    <property type="project" value="InterPro"/>
</dbReference>
<reference evidence="4" key="1">
    <citation type="submission" date="2023-06" db="EMBL/GenBank/DDBJ databases">
        <title>Genome-scale phylogeny and comparative genomics of the fungal order Sordariales.</title>
        <authorList>
            <consortium name="Lawrence Berkeley National Laboratory"/>
            <person name="Hensen N."/>
            <person name="Bonometti L."/>
            <person name="Westerberg I."/>
            <person name="Brannstrom I.O."/>
            <person name="Guillou S."/>
            <person name="Cros-Aarteil S."/>
            <person name="Calhoun S."/>
            <person name="Haridas S."/>
            <person name="Kuo A."/>
            <person name="Mondo S."/>
            <person name="Pangilinan J."/>
            <person name="Riley R."/>
            <person name="LaButti K."/>
            <person name="Andreopoulos B."/>
            <person name="Lipzen A."/>
            <person name="Chen C."/>
            <person name="Yanf M."/>
            <person name="Daum C."/>
            <person name="Ng V."/>
            <person name="Clum A."/>
            <person name="Steindorff A."/>
            <person name="Ohm R."/>
            <person name="Martin F."/>
            <person name="Silar P."/>
            <person name="Natvig D."/>
            <person name="Lalanne C."/>
            <person name="Gautier V."/>
            <person name="Ament-velasquez S.L."/>
            <person name="Kruys A."/>
            <person name="Hutchinson M.I."/>
            <person name="Powell A.J."/>
            <person name="Barry K."/>
            <person name="Miller A.N."/>
            <person name="Grigoriev I.V."/>
            <person name="Debuchy R."/>
            <person name="Gladieux P."/>
            <person name="Thoren M.H."/>
            <person name="Johannesson H."/>
        </authorList>
    </citation>
    <scope>NUCLEOTIDE SEQUENCE</scope>
    <source>
        <strain evidence="4">SMH3391-2</strain>
    </source>
</reference>
<keyword evidence="5" id="KW-1185">Reference proteome</keyword>
<dbReference type="Proteomes" id="UP001174934">
    <property type="component" value="Unassembled WGS sequence"/>
</dbReference>
<dbReference type="Gene3D" id="1.25.40.10">
    <property type="entry name" value="Tetratricopeptide repeat domain"/>
    <property type="match status" value="1"/>
</dbReference>
<dbReference type="InterPro" id="IPR002182">
    <property type="entry name" value="NB-ARC"/>
</dbReference>
<gene>
    <name evidence="4" type="ORF">B0T17DRAFT_509362</name>
</gene>
<dbReference type="SUPFAM" id="SSF48452">
    <property type="entry name" value="TPR-like"/>
    <property type="match status" value="1"/>
</dbReference>
<evidence type="ECO:0000256" key="1">
    <source>
        <dbReference type="PROSITE-ProRule" id="PRU00339"/>
    </source>
</evidence>
<organism evidence="4 5">
    <name type="scientific">Bombardia bombarda</name>
    <dbReference type="NCBI Taxonomy" id="252184"/>
    <lineage>
        <taxon>Eukaryota</taxon>
        <taxon>Fungi</taxon>
        <taxon>Dikarya</taxon>
        <taxon>Ascomycota</taxon>
        <taxon>Pezizomycotina</taxon>
        <taxon>Sordariomycetes</taxon>
        <taxon>Sordariomycetidae</taxon>
        <taxon>Sordariales</taxon>
        <taxon>Lasiosphaeriaceae</taxon>
        <taxon>Bombardia</taxon>
    </lineage>
</organism>
<protein>
    <recommendedName>
        <fullName evidence="6">NB-ARC domain-containing protein</fullName>
    </recommendedName>
</protein>
<accession>A0AA39WUX5</accession>
<feature type="domain" description="NB-ARC" evidence="2">
    <location>
        <begin position="50"/>
        <end position="175"/>
    </location>
</feature>
<dbReference type="SUPFAM" id="SSF52540">
    <property type="entry name" value="P-loop containing nucleoside triphosphate hydrolases"/>
    <property type="match status" value="1"/>
</dbReference>
<proteinExistence type="predicted"/>
<dbReference type="InterPro" id="IPR027417">
    <property type="entry name" value="P-loop_NTPase"/>
</dbReference>
<dbReference type="AlphaFoldDB" id="A0AA39WUX5"/>
<dbReference type="Pfam" id="PF00931">
    <property type="entry name" value="NB-ARC"/>
    <property type="match status" value="1"/>
</dbReference>
<dbReference type="Pfam" id="PF13424">
    <property type="entry name" value="TPR_12"/>
    <property type="match status" value="1"/>
</dbReference>
<dbReference type="Gene3D" id="3.40.50.300">
    <property type="entry name" value="P-loop containing nucleotide triphosphate hydrolases"/>
    <property type="match status" value="1"/>
</dbReference>
<dbReference type="PRINTS" id="PR00364">
    <property type="entry name" value="DISEASERSIST"/>
</dbReference>
<dbReference type="PROSITE" id="PS50005">
    <property type="entry name" value="TPR"/>
    <property type="match status" value="1"/>
</dbReference>
<sequence>MELADEMLYGDASDQPIVVARVPTTSLQIHVLGWSWRIGTAPNQECKVLKTVVISGPGGMGKTEIAIQYASSATSKFDAIFWVNADTNEKLDCGHTEIARALDLLDKSSPNDDVACREIVKAWLSKPLMVANQDTPKADEEASWLLILDNLDDLDELANILPDTGEGCVIVTTRNPPPKGSLLSPTLSIDLGPFEPGDASKFLLSLSRREHEANSLELCTNIAKIVGGLPLALTQIGSTIRRSHLKLEEFLAIYTEDSKAIQDRHAGLGGHHRYTAPYVWMLEVLSKPSMALLRVLSFLDPDRIQESILFKDTKNVKLPDYPDSESTYTKARTELVERSLVSWDTQHCDLRIHRLVQDAVRERLSNDKRSAVFEATITLLSNSWPFISFDDRNHVGRFRKCEQLFPHIEQLRAVFGESITSGEFKPTVTSAALFNEVAWNMIERAHVDKVDIYASLAFDILENFSKEMFQEDETLSRLLSQSHQYKAVSCIETNSPGALAHLRCMIVLITERLEKWNRVDDAVQLADAYNESAMAYMRDKFQEQTAIMSWLQSYDAFEAAIQGDMDPIDTKIRQEWPAIHLAIMYSLRGECEKGESILLPVLNAREEKFGKDSVSSMVSGKVLHALGNIRRTQGASDEAIDLYRRALRVFRSTIGDNHYVTADACYCLAERLLVARPGMEQEAILLLDQSLKVYGDIRWYKPQTARSAFMKGNLLKRLGNTIEGEALLAQAMQLRSEIVPDDKRTADQLSDVDFDKEVYYYSR</sequence>
<dbReference type="InterPro" id="IPR056681">
    <property type="entry name" value="DUF7779"/>
</dbReference>
<comment type="caution">
    <text evidence="4">The sequence shown here is derived from an EMBL/GenBank/DDBJ whole genome shotgun (WGS) entry which is preliminary data.</text>
</comment>
<feature type="repeat" description="TPR" evidence="1">
    <location>
        <begin position="620"/>
        <end position="653"/>
    </location>
</feature>